<dbReference type="PANTHER" id="PTHR13213">
    <property type="entry name" value="MYB-BINDING PROTEIN 1A FAMILY MEMBER"/>
    <property type="match status" value="1"/>
</dbReference>
<proteinExistence type="predicted"/>
<dbReference type="Proteomes" id="UP000682733">
    <property type="component" value="Unassembled WGS sequence"/>
</dbReference>
<evidence type="ECO:0000256" key="2">
    <source>
        <dbReference type="ARBA" id="ARBA00023242"/>
    </source>
</evidence>
<dbReference type="GO" id="GO:0043565">
    <property type="term" value="F:sequence-specific DNA binding"/>
    <property type="evidence" value="ECO:0007669"/>
    <property type="project" value="TreeGrafter"/>
</dbReference>
<dbReference type="PANTHER" id="PTHR13213:SF2">
    <property type="entry name" value="MYB-BINDING PROTEIN 1A"/>
    <property type="match status" value="1"/>
</dbReference>
<evidence type="ECO:0000256" key="1">
    <source>
        <dbReference type="ARBA" id="ARBA00004123"/>
    </source>
</evidence>
<reference evidence="3" key="1">
    <citation type="submission" date="2021-02" db="EMBL/GenBank/DDBJ databases">
        <authorList>
            <person name="Nowell W R."/>
        </authorList>
    </citation>
    <scope>NUCLEOTIDE SEQUENCE</scope>
</reference>
<dbReference type="GO" id="GO:0005730">
    <property type="term" value="C:nucleolus"/>
    <property type="evidence" value="ECO:0007669"/>
    <property type="project" value="InterPro"/>
</dbReference>
<dbReference type="GO" id="GO:0003723">
    <property type="term" value="F:RNA binding"/>
    <property type="evidence" value="ECO:0007669"/>
    <property type="project" value="TreeGrafter"/>
</dbReference>
<dbReference type="GO" id="GO:0003714">
    <property type="term" value="F:transcription corepressor activity"/>
    <property type="evidence" value="ECO:0007669"/>
    <property type="project" value="TreeGrafter"/>
</dbReference>
<dbReference type="InterPro" id="IPR007015">
    <property type="entry name" value="DNA_pol_V/MYBBP1A"/>
</dbReference>
<dbReference type="Proteomes" id="UP000677228">
    <property type="component" value="Unassembled WGS sequence"/>
</dbReference>
<evidence type="ECO:0000313" key="3">
    <source>
        <dbReference type="EMBL" id="CAF1202644.1"/>
    </source>
</evidence>
<feature type="non-terminal residue" evidence="3">
    <location>
        <position position="1"/>
    </location>
</feature>
<gene>
    <name evidence="3" type="ORF">OVA965_LOCUS24062</name>
    <name evidence="4" type="ORF">TMI583_LOCUS24780</name>
</gene>
<keyword evidence="2" id="KW-0539">Nucleus</keyword>
<evidence type="ECO:0000313" key="5">
    <source>
        <dbReference type="Proteomes" id="UP000677228"/>
    </source>
</evidence>
<dbReference type="AlphaFoldDB" id="A0A8S2EPT0"/>
<evidence type="ECO:0000313" key="4">
    <source>
        <dbReference type="EMBL" id="CAF4012370.1"/>
    </source>
</evidence>
<dbReference type="EMBL" id="CAJOBA010035867">
    <property type="protein sequence ID" value="CAF4012370.1"/>
    <property type="molecule type" value="Genomic_DNA"/>
</dbReference>
<organism evidence="3 5">
    <name type="scientific">Didymodactylos carnosus</name>
    <dbReference type="NCBI Taxonomy" id="1234261"/>
    <lineage>
        <taxon>Eukaryota</taxon>
        <taxon>Metazoa</taxon>
        <taxon>Spiralia</taxon>
        <taxon>Gnathifera</taxon>
        <taxon>Rotifera</taxon>
        <taxon>Eurotatoria</taxon>
        <taxon>Bdelloidea</taxon>
        <taxon>Philodinida</taxon>
        <taxon>Philodinidae</taxon>
        <taxon>Didymodactylos</taxon>
    </lineage>
</organism>
<protein>
    <submittedName>
        <fullName evidence="3">Uncharacterized protein</fullName>
    </submittedName>
</protein>
<dbReference type="Pfam" id="PF04931">
    <property type="entry name" value="DNA_pol_phi"/>
    <property type="match status" value="1"/>
</dbReference>
<comment type="caution">
    <text evidence="3">The sequence shown here is derived from an EMBL/GenBank/DDBJ whole genome shotgun (WGS) entry which is preliminary data.</text>
</comment>
<dbReference type="EMBL" id="CAJNOK010014336">
    <property type="protein sequence ID" value="CAF1202644.1"/>
    <property type="molecule type" value="Genomic_DNA"/>
</dbReference>
<name>A0A8S2EPT0_9BILA</name>
<comment type="subcellular location">
    <subcellularLocation>
        <location evidence="1">Nucleus</location>
    </subcellularLocation>
</comment>
<accession>A0A8S2EPT0</accession>
<sequence>MSSEIDYATNRLIKGLVSNRKCARIGYASALGTLVSFDGSTDDILQRVQNALSTKTQTFIEDIKNVTTGRILSYIALAYNQKDDLSSVLPKILPDILTMRRQAKHKLQAFIDSAIIQLSKWVYKKT</sequence>